<evidence type="ECO:0000256" key="14">
    <source>
        <dbReference type="ARBA" id="ARBA00049057"/>
    </source>
</evidence>
<dbReference type="EMBL" id="CAJHIP010000008">
    <property type="protein sequence ID" value="CAD6492284.1"/>
    <property type="molecule type" value="Genomic_DNA"/>
</dbReference>
<dbReference type="GO" id="GO:0006189">
    <property type="term" value="P:'de novo' IMP biosynthetic process"/>
    <property type="evidence" value="ECO:0007669"/>
    <property type="project" value="UniProtKB-UniRule"/>
</dbReference>
<evidence type="ECO:0000256" key="9">
    <source>
        <dbReference type="ARBA" id="ARBA00022755"/>
    </source>
</evidence>
<dbReference type="NCBIfam" id="TIGR00878">
    <property type="entry name" value="purM"/>
    <property type="match status" value="1"/>
</dbReference>
<dbReference type="InterPro" id="IPR016188">
    <property type="entry name" value="PurM-like_N"/>
</dbReference>
<dbReference type="SUPFAM" id="SSF56042">
    <property type="entry name" value="PurM C-terminal domain-like"/>
    <property type="match status" value="1"/>
</dbReference>
<evidence type="ECO:0000256" key="15">
    <source>
        <dbReference type="HAMAP-Rule" id="MF_00741"/>
    </source>
</evidence>
<accession>A0A811T507</accession>
<gene>
    <name evidence="15 18" type="primary">purM</name>
    <name evidence="18" type="ORF">FFODKBPE_00295</name>
</gene>
<evidence type="ECO:0000256" key="10">
    <source>
        <dbReference type="ARBA" id="ARBA00022840"/>
    </source>
</evidence>
<dbReference type="InterPro" id="IPR036921">
    <property type="entry name" value="PurM-like_N_sf"/>
</dbReference>
<comment type="catalytic activity">
    <reaction evidence="14 15">
        <text>2-formamido-N(1)-(5-O-phospho-beta-D-ribosyl)acetamidine + ATP = 5-amino-1-(5-phospho-beta-D-ribosyl)imidazole + ADP + phosphate + H(+)</text>
        <dbReference type="Rhea" id="RHEA:23032"/>
        <dbReference type="ChEBI" id="CHEBI:15378"/>
        <dbReference type="ChEBI" id="CHEBI:30616"/>
        <dbReference type="ChEBI" id="CHEBI:43474"/>
        <dbReference type="ChEBI" id="CHEBI:137981"/>
        <dbReference type="ChEBI" id="CHEBI:147287"/>
        <dbReference type="ChEBI" id="CHEBI:456216"/>
        <dbReference type="EC" id="6.3.3.1"/>
    </reaction>
</comment>
<dbReference type="GO" id="GO:0046084">
    <property type="term" value="P:adenine biosynthetic process"/>
    <property type="evidence" value="ECO:0007669"/>
    <property type="project" value="TreeGrafter"/>
</dbReference>
<keyword evidence="7 15" id="KW-0436">Ligase</keyword>
<evidence type="ECO:0000256" key="5">
    <source>
        <dbReference type="ARBA" id="ARBA00020367"/>
    </source>
</evidence>
<evidence type="ECO:0000259" key="17">
    <source>
        <dbReference type="Pfam" id="PF02769"/>
    </source>
</evidence>
<dbReference type="InterPro" id="IPR010918">
    <property type="entry name" value="PurM-like_C_dom"/>
</dbReference>
<evidence type="ECO:0000256" key="6">
    <source>
        <dbReference type="ARBA" id="ARBA00022490"/>
    </source>
</evidence>
<evidence type="ECO:0000313" key="19">
    <source>
        <dbReference type="Proteomes" id="UP000603056"/>
    </source>
</evidence>
<evidence type="ECO:0000256" key="3">
    <source>
        <dbReference type="ARBA" id="ARBA00010280"/>
    </source>
</evidence>
<evidence type="ECO:0000259" key="16">
    <source>
        <dbReference type="Pfam" id="PF00586"/>
    </source>
</evidence>
<keyword evidence="10 15" id="KW-0067">ATP-binding</keyword>
<dbReference type="CDD" id="cd02196">
    <property type="entry name" value="PurM"/>
    <property type="match status" value="1"/>
</dbReference>
<dbReference type="HAMAP" id="MF_00741">
    <property type="entry name" value="AIRS"/>
    <property type="match status" value="1"/>
</dbReference>
<evidence type="ECO:0000256" key="2">
    <source>
        <dbReference type="ARBA" id="ARBA00004686"/>
    </source>
</evidence>
<dbReference type="GO" id="GO:0004637">
    <property type="term" value="F:phosphoribosylamine-glycine ligase activity"/>
    <property type="evidence" value="ECO:0007669"/>
    <property type="project" value="TreeGrafter"/>
</dbReference>
<keyword evidence="6 15" id="KW-0963">Cytoplasm</keyword>
<comment type="caution">
    <text evidence="18">The sequence shown here is derived from an EMBL/GenBank/DDBJ whole genome shotgun (WGS) entry which is preliminary data.</text>
</comment>
<evidence type="ECO:0000256" key="13">
    <source>
        <dbReference type="ARBA" id="ARBA00033093"/>
    </source>
</evidence>
<evidence type="ECO:0000256" key="11">
    <source>
        <dbReference type="ARBA" id="ARBA00031908"/>
    </source>
</evidence>
<protein>
    <recommendedName>
        <fullName evidence="5 15">Phosphoribosylformylglycinamidine cyclo-ligase</fullName>
        <ecNumber evidence="4 15">6.3.3.1</ecNumber>
    </recommendedName>
    <alternativeName>
        <fullName evidence="12 15">AIR synthase</fullName>
    </alternativeName>
    <alternativeName>
        <fullName evidence="13 15">AIRS</fullName>
    </alternativeName>
    <alternativeName>
        <fullName evidence="11 15">Phosphoribosyl-aminoimidazole synthetase</fullName>
    </alternativeName>
</protein>
<dbReference type="PANTHER" id="PTHR10520:SF12">
    <property type="entry name" value="TRIFUNCTIONAL PURINE BIOSYNTHETIC PROTEIN ADENOSINE-3"/>
    <property type="match status" value="1"/>
</dbReference>
<evidence type="ECO:0000256" key="1">
    <source>
        <dbReference type="ARBA" id="ARBA00004496"/>
    </source>
</evidence>
<dbReference type="FunFam" id="3.90.650.10:FF:000011">
    <property type="entry name" value="Phosphoribosylformylglycinamidine cyclo-ligase"/>
    <property type="match status" value="1"/>
</dbReference>
<evidence type="ECO:0000313" key="18">
    <source>
        <dbReference type="EMBL" id="CAD6492284.1"/>
    </source>
</evidence>
<dbReference type="UniPathway" id="UPA00074">
    <property type="reaction ID" value="UER00129"/>
</dbReference>
<evidence type="ECO:0000256" key="4">
    <source>
        <dbReference type="ARBA" id="ARBA00013047"/>
    </source>
</evidence>
<dbReference type="GO" id="GO:0004641">
    <property type="term" value="F:phosphoribosylformylglycinamidine cyclo-ligase activity"/>
    <property type="evidence" value="ECO:0007669"/>
    <property type="project" value="UniProtKB-UniRule"/>
</dbReference>
<sequence length="332" mass="35576">MAKLTYAASGVDITKENIAIEALARKITYKREGANAPLSSIGHYAGLIEFGEHVLALTTDGVGSKILIADVLKKWDTIGIDCIAMNVNDLLAMGIEPVAFTDYIAIDYPSPGKMEQIGVGLERGAQLSNITVVGGETATLPDIVKGFDLAGTCLGIAGKHQIITGEKIQTGDVLIALASSGLHSNGYSLVRKVIDESTYNYHDRLPGSSSKTIGEKLLEPTRIYIEILDLIKKIDVHGLAHITGSGLLKLHRLTQYGFNITHPLTPPPIFRFLQEEGDVDTGEMYKTFNMGMGFIIIVSRDDADKVIELVGGQVVGEVKADNGITISGLEIG</sequence>
<comment type="subcellular location">
    <subcellularLocation>
        <location evidence="1 15">Cytoplasm</location>
    </subcellularLocation>
</comment>
<evidence type="ECO:0000256" key="7">
    <source>
        <dbReference type="ARBA" id="ARBA00022598"/>
    </source>
</evidence>
<reference evidence="18" key="1">
    <citation type="submission" date="2020-10" db="EMBL/GenBank/DDBJ databases">
        <authorList>
            <person name="Hahn C.J."/>
            <person name="Laso-Perez R."/>
            <person name="Vulcano F."/>
            <person name="Vaziourakis K.-M."/>
            <person name="Stokke R."/>
            <person name="Steen I.H."/>
            <person name="Teske A."/>
            <person name="Boetius A."/>
            <person name="Liebeke M."/>
            <person name="Amann R."/>
            <person name="Knittel K."/>
        </authorList>
    </citation>
    <scope>NUCLEOTIDE SEQUENCE</scope>
    <source>
        <strain evidence="18">Gfbio:e3339647-f889-4370-9287-4fb5cb688e4c:AG394J04_GoMArc1</strain>
    </source>
</reference>
<organism evidence="18 19">
    <name type="scientific">Candidatus Argoarchaeum ethanivorans</name>
    <dbReference type="NCBI Taxonomy" id="2608793"/>
    <lineage>
        <taxon>Archaea</taxon>
        <taxon>Methanobacteriati</taxon>
        <taxon>Methanobacteriota</taxon>
        <taxon>Stenosarchaea group</taxon>
        <taxon>Methanomicrobia</taxon>
        <taxon>Methanosarcinales</taxon>
        <taxon>Methanosarcinales incertae sedis</taxon>
        <taxon>GOM Arc I cluster</taxon>
        <taxon>Candidatus Argoarchaeum</taxon>
    </lineage>
</organism>
<comment type="similarity">
    <text evidence="3 15">Belongs to the AIR synthase family.</text>
</comment>
<dbReference type="Pfam" id="PF00586">
    <property type="entry name" value="AIRS"/>
    <property type="match status" value="1"/>
</dbReference>
<dbReference type="Proteomes" id="UP000603056">
    <property type="component" value="Unassembled WGS sequence"/>
</dbReference>
<proteinExistence type="inferred from homology"/>
<dbReference type="GO" id="GO:0005524">
    <property type="term" value="F:ATP binding"/>
    <property type="evidence" value="ECO:0007669"/>
    <property type="project" value="UniProtKB-KW"/>
</dbReference>
<dbReference type="PANTHER" id="PTHR10520">
    <property type="entry name" value="TRIFUNCTIONAL PURINE BIOSYNTHETIC PROTEIN ADENOSINE-3-RELATED"/>
    <property type="match status" value="1"/>
</dbReference>
<evidence type="ECO:0000256" key="12">
    <source>
        <dbReference type="ARBA" id="ARBA00032931"/>
    </source>
</evidence>
<dbReference type="EC" id="6.3.3.1" evidence="4 15"/>
<name>A0A811T507_9EURY</name>
<comment type="pathway">
    <text evidence="2 15">Purine metabolism; IMP biosynthesis via de novo pathway; 5-amino-1-(5-phospho-D-ribosyl)imidazole from N(2)-formyl-N(1)-(5-phospho-D-ribosyl)glycinamide: step 2/2.</text>
</comment>
<dbReference type="Pfam" id="PF02769">
    <property type="entry name" value="AIRS_C"/>
    <property type="match status" value="1"/>
</dbReference>
<evidence type="ECO:0000256" key="8">
    <source>
        <dbReference type="ARBA" id="ARBA00022741"/>
    </source>
</evidence>
<dbReference type="FunFam" id="3.30.1330.10:FF:000020">
    <property type="entry name" value="Phosphoribosylformylglycinamidine cyclo-ligase"/>
    <property type="match status" value="1"/>
</dbReference>
<feature type="domain" description="PurM-like N-terminal" evidence="16">
    <location>
        <begin position="43"/>
        <end position="157"/>
    </location>
</feature>
<keyword evidence="8 15" id="KW-0547">Nucleotide-binding</keyword>
<dbReference type="Gene3D" id="3.30.1330.10">
    <property type="entry name" value="PurM-like, N-terminal domain"/>
    <property type="match status" value="1"/>
</dbReference>
<feature type="domain" description="PurM-like C-terminal" evidence="17">
    <location>
        <begin position="170"/>
        <end position="326"/>
    </location>
</feature>
<dbReference type="SUPFAM" id="SSF55326">
    <property type="entry name" value="PurM N-terminal domain-like"/>
    <property type="match status" value="1"/>
</dbReference>
<dbReference type="Gene3D" id="3.90.650.10">
    <property type="entry name" value="PurM-like C-terminal domain"/>
    <property type="match status" value="1"/>
</dbReference>
<dbReference type="InterPro" id="IPR004733">
    <property type="entry name" value="PurM_cligase"/>
</dbReference>
<dbReference type="AlphaFoldDB" id="A0A811T507"/>
<dbReference type="GO" id="GO:0005829">
    <property type="term" value="C:cytosol"/>
    <property type="evidence" value="ECO:0007669"/>
    <property type="project" value="TreeGrafter"/>
</dbReference>
<keyword evidence="9 15" id="KW-0658">Purine biosynthesis</keyword>
<dbReference type="InterPro" id="IPR036676">
    <property type="entry name" value="PurM-like_C_sf"/>
</dbReference>